<proteinExistence type="predicted"/>
<name>A0A7C3IIZ5_9SPIR</name>
<keyword evidence="1" id="KW-0732">Signal</keyword>
<evidence type="ECO:0000313" key="2">
    <source>
        <dbReference type="EMBL" id="HFH28987.1"/>
    </source>
</evidence>
<accession>A0A7C3IIZ5</accession>
<comment type="caution">
    <text evidence="2">The sequence shown here is derived from an EMBL/GenBank/DDBJ whole genome shotgun (WGS) entry which is preliminary data.</text>
</comment>
<evidence type="ECO:0008006" key="3">
    <source>
        <dbReference type="Google" id="ProtNLM"/>
    </source>
</evidence>
<protein>
    <recommendedName>
        <fullName evidence="3">Outer membrane protein beta-barrel domain-containing protein</fullName>
    </recommendedName>
</protein>
<reference evidence="2" key="1">
    <citation type="journal article" date="2020" name="mSystems">
        <title>Genome- and Community-Level Interaction Insights into Carbon Utilization and Element Cycling Functions of Hydrothermarchaeota in Hydrothermal Sediment.</title>
        <authorList>
            <person name="Zhou Z."/>
            <person name="Liu Y."/>
            <person name="Xu W."/>
            <person name="Pan J."/>
            <person name="Luo Z.H."/>
            <person name="Li M."/>
        </authorList>
    </citation>
    <scope>NUCLEOTIDE SEQUENCE [LARGE SCALE GENOMIC DNA]</scope>
    <source>
        <strain evidence="2">SpSt-503</strain>
    </source>
</reference>
<dbReference type="EMBL" id="DSVL01000177">
    <property type="protein sequence ID" value="HFH28987.1"/>
    <property type="molecule type" value="Genomic_DNA"/>
</dbReference>
<feature type="chain" id="PRO_5028408212" description="Outer membrane protein beta-barrel domain-containing protein" evidence="1">
    <location>
        <begin position="28"/>
        <end position="184"/>
    </location>
</feature>
<organism evidence="2">
    <name type="scientific">Gracilinema caldarium</name>
    <dbReference type="NCBI Taxonomy" id="215591"/>
    <lineage>
        <taxon>Bacteria</taxon>
        <taxon>Pseudomonadati</taxon>
        <taxon>Spirochaetota</taxon>
        <taxon>Spirochaetia</taxon>
        <taxon>Spirochaetales</taxon>
        <taxon>Breznakiellaceae</taxon>
        <taxon>Gracilinema</taxon>
    </lineage>
</organism>
<evidence type="ECO:0000256" key="1">
    <source>
        <dbReference type="SAM" id="SignalP"/>
    </source>
</evidence>
<dbReference type="AlphaFoldDB" id="A0A7C3IIZ5"/>
<feature type="signal peptide" evidence="1">
    <location>
        <begin position="1"/>
        <end position="27"/>
    </location>
</feature>
<sequence>MKGTTTKQRAVLVFTILILLTPILAFANPEAPQKNGTGGLSLGLSVQEWQDDFGSSLVLTSPWFLYEKAALRVSGTVLFKEDTQWKPYYALRTGLLGGSFMQSADIRLYGEGGLLLVFPDASFDSTSFRMGGYGHFGFEFFLSSQKGTASYFIELGTNGIDARTITGGHYLNGFATTCGLRFYP</sequence>
<gene>
    <name evidence="2" type="ORF">ENS59_05675</name>
</gene>